<comment type="caution">
    <text evidence="3">The sequence shown here is derived from an EMBL/GenBank/DDBJ whole genome shotgun (WGS) entry which is preliminary data.</text>
</comment>
<dbReference type="RefSeq" id="WP_251605562.1">
    <property type="nucleotide sequence ID" value="NZ_JAMQJY010000001.1"/>
</dbReference>
<dbReference type="EMBL" id="JAMQJY010000001">
    <property type="protein sequence ID" value="MCM2675182.1"/>
    <property type="molecule type" value="Genomic_DNA"/>
</dbReference>
<name>A0ABT0XH14_9BACI</name>
<evidence type="ECO:0000313" key="3">
    <source>
        <dbReference type="EMBL" id="MCM2675182.1"/>
    </source>
</evidence>
<feature type="compositionally biased region" description="Basic and acidic residues" evidence="1">
    <location>
        <begin position="371"/>
        <end position="385"/>
    </location>
</feature>
<keyword evidence="2" id="KW-1133">Transmembrane helix</keyword>
<evidence type="ECO:0000256" key="1">
    <source>
        <dbReference type="SAM" id="MobiDB-lite"/>
    </source>
</evidence>
<reference evidence="3" key="1">
    <citation type="submission" date="2022-06" db="EMBL/GenBank/DDBJ databases">
        <title>Alkalicoccobacillus porphyridii sp. nov., isolated from a marine red alga, Porphyridium purpureum and reclassification of Shouchella plakortidis and Shouchella gibsonii as Alkalicoccobacillus plakortidis comb. nov. and Alkalicoccobacillus gibsonii comb. nov.</title>
        <authorList>
            <person name="Kim K.H."/>
            <person name="Lee J.K."/>
            <person name="Han D.M."/>
            <person name="Baek J.H."/>
            <person name="Jeon C.O."/>
        </authorList>
    </citation>
    <scope>NUCLEOTIDE SEQUENCE</scope>
    <source>
        <strain evidence="3">DSM 19153</strain>
    </source>
</reference>
<evidence type="ECO:0000313" key="4">
    <source>
        <dbReference type="Proteomes" id="UP001203665"/>
    </source>
</evidence>
<feature type="compositionally biased region" description="Acidic residues" evidence="1">
    <location>
        <begin position="439"/>
        <end position="448"/>
    </location>
</feature>
<proteinExistence type="predicted"/>
<keyword evidence="2" id="KW-0812">Transmembrane</keyword>
<keyword evidence="2" id="KW-0472">Membrane</keyword>
<feature type="region of interest" description="Disordered" evidence="1">
    <location>
        <begin position="371"/>
        <end position="448"/>
    </location>
</feature>
<sequence length="448" mass="49581">MKSFVRIGLLVAGMIGILLIGLFAGRVLDQQAIAKEYQVGTVISGIEVGGLTPEEAQVELEKLSEQRKSQQGISLYLYDSKVELPREALILDIPTLTEDVLMGSEQLDAMVDITALTEALAQIESADLTGLVDISTLKTDLELQLNEQPSKPVSVHLAPYIDMINEDSTVLSNVYTPYLESTLLGQWAKGLDGIIIDPKSTFSLKETLKQSNQLVVGGESLDLFASAIYQVLAKSNLELIEHHSPSKLPYSIEIGYSASVNEDYRDLVFYNPNYETLELKTQFSQDGLIVELIGTPYLHEYELVVEDTETIQPRKEVRYSKKRRAGDSQLIVNGKQGYAATLHRKELGPNKTEKEMVLLARDYVAAVSSIEERSVYSKPEPEPKLNEAGLQPVIVELPEGSENAPVVDPVETAQPSTDEETKTTSPDEDQEYIKGVYEPGDEEQDDEN</sequence>
<evidence type="ECO:0000256" key="2">
    <source>
        <dbReference type="SAM" id="Phobius"/>
    </source>
</evidence>
<feature type="transmembrane region" description="Helical" evidence="2">
    <location>
        <begin position="7"/>
        <end position="28"/>
    </location>
</feature>
<accession>A0ABT0XH14</accession>
<keyword evidence="4" id="KW-1185">Reference proteome</keyword>
<gene>
    <name evidence="3" type="ORF">NDM98_06540</name>
</gene>
<protein>
    <submittedName>
        <fullName evidence="3">VanW family protein</fullName>
    </submittedName>
</protein>
<dbReference type="Proteomes" id="UP001203665">
    <property type="component" value="Unassembled WGS sequence"/>
</dbReference>
<organism evidence="3 4">
    <name type="scientific">Alkalicoccobacillus plakortidis</name>
    <dbReference type="NCBI Taxonomy" id="444060"/>
    <lineage>
        <taxon>Bacteria</taxon>
        <taxon>Bacillati</taxon>
        <taxon>Bacillota</taxon>
        <taxon>Bacilli</taxon>
        <taxon>Bacillales</taxon>
        <taxon>Bacillaceae</taxon>
        <taxon>Alkalicoccobacillus</taxon>
    </lineage>
</organism>